<evidence type="ECO:0000256" key="6">
    <source>
        <dbReference type="SAM" id="MobiDB-lite"/>
    </source>
</evidence>
<dbReference type="Gene3D" id="2.40.240.50">
    <property type="entry name" value="Barwin-like endoglucanases"/>
    <property type="match status" value="1"/>
</dbReference>
<dbReference type="Pfam" id="PF03562">
    <property type="entry name" value="MltA"/>
    <property type="match status" value="1"/>
</dbReference>
<evidence type="ECO:0000256" key="2">
    <source>
        <dbReference type="ARBA" id="ARBA00012587"/>
    </source>
</evidence>
<feature type="domain" description="Lytic transglycosylase MltA" evidence="7">
    <location>
        <begin position="101"/>
        <end position="258"/>
    </location>
</feature>
<keyword evidence="4" id="KW-0961">Cell wall biogenesis/degradation</keyword>
<organism evidence="8 9">
    <name type="scientific">Roseibium sediminicola</name>
    <dbReference type="NCBI Taxonomy" id="2933272"/>
    <lineage>
        <taxon>Bacteria</taxon>
        <taxon>Pseudomonadati</taxon>
        <taxon>Pseudomonadota</taxon>
        <taxon>Alphaproteobacteria</taxon>
        <taxon>Hyphomicrobiales</taxon>
        <taxon>Stappiaceae</taxon>
        <taxon>Roseibium</taxon>
    </lineage>
</organism>
<dbReference type="InterPro" id="IPR005300">
    <property type="entry name" value="MltA_B"/>
</dbReference>
<keyword evidence="9" id="KW-1185">Reference proteome</keyword>
<dbReference type="CDD" id="cd14668">
    <property type="entry name" value="mlta_B"/>
    <property type="match status" value="1"/>
</dbReference>
<dbReference type="InterPro" id="IPR010611">
    <property type="entry name" value="3D_dom"/>
</dbReference>
<dbReference type="RefSeq" id="WP_248158418.1">
    <property type="nucleotide sequence ID" value="NZ_JALNMJ010000023.1"/>
</dbReference>
<protein>
    <recommendedName>
        <fullName evidence="2">peptidoglycan lytic exotransglycosylase</fullName>
        <ecNumber evidence="2">4.2.2.n1</ecNumber>
    </recommendedName>
    <alternativeName>
        <fullName evidence="5">Murein hydrolase A</fullName>
    </alternativeName>
</protein>
<evidence type="ECO:0000259" key="7">
    <source>
        <dbReference type="SMART" id="SM00925"/>
    </source>
</evidence>
<evidence type="ECO:0000256" key="5">
    <source>
        <dbReference type="ARBA" id="ARBA00030918"/>
    </source>
</evidence>
<accession>A0ABT0H2F2</accession>
<dbReference type="Gene3D" id="2.40.40.10">
    <property type="entry name" value="RlpA-like domain"/>
    <property type="match status" value="1"/>
</dbReference>
<evidence type="ECO:0000313" key="8">
    <source>
        <dbReference type="EMBL" id="MCK7615265.1"/>
    </source>
</evidence>
<feature type="region of interest" description="Disordered" evidence="6">
    <location>
        <begin position="127"/>
        <end position="146"/>
    </location>
</feature>
<evidence type="ECO:0000313" key="9">
    <source>
        <dbReference type="Proteomes" id="UP001431221"/>
    </source>
</evidence>
<keyword evidence="3" id="KW-0456">Lyase</keyword>
<dbReference type="Proteomes" id="UP001431221">
    <property type="component" value="Unassembled WGS sequence"/>
</dbReference>
<dbReference type="InterPro" id="IPR026044">
    <property type="entry name" value="MltA"/>
</dbReference>
<dbReference type="SUPFAM" id="SSF50685">
    <property type="entry name" value="Barwin-like endoglucanases"/>
    <property type="match status" value="1"/>
</dbReference>
<evidence type="ECO:0000256" key="4">
    <source>
        <dbReference type="ARBA" id="ARBA00023316"/>
    </source>
</evidence>
<comment type="caution">
    <text evidence="8">The sequence shown here is derived from an EMBL/GenBank/DDBJ whole genome shotgun (WGS) entry which is preliminary data.</text>
</comment>
<gene>
    <name evidence="8" type="ORF">M0H32_24120</name>
</gene>
<dbReference type="Pfam" id="PF06725">
    <property type="entry name" value="3D"/>
    <property type="match status" value="1"/>
</dbReference>
<dbReference type="CDD" id="cd14485">
    <property type="entry name" value="mltA_like_LT_A"/>
    <property type="match status" value="1"/>
</dbReference>
<comment type="catalytic activity">
    <reaction evidence="1">
        <text>Exolytic cleavage of the (1-&gt;4)-beta-glycosidic linkage between N-acetylmuramic acid (MurNAc) and N-acetylglucosamine (GlcNAc) residues in peptidoglycan, from either the reducing or the non-reducing ends of the peptidoglycan chains, with concomitant formation of a 1,6-anhydrobond in the MurNAc residue.</text>
        <dbReference type="EC" id="4.2.2.n1"/>
    </reaction>
</comment>
<dbReference type="InterPro" id="IPR036908">
    <property type="entry name" value="RlpA-like_sf"/>
</dbReference>
<evidence type="ECO:0000256" key="1">
    <source>
        <dbReference type="ARBA" id="ARBA00001420"/>
    </source>
</evidence>
<reference evidence="8" key="1">
    <citation type="submission" date="2022-04" db="EMBL/GenBank/DDBJ databases">
        <title>Roseibium sp. CAU 1639 isolated from mud.</title>
        <authorList>
            <person name="Kim W."/>
        </authorList>
    </citation>
    <scope>NUCLEOTIDE SEQUENCE</scope>
    <source>
        <strain evidence="8">CAU 1639</strain>
    </source>
</reference>
<dbReference type="PIRSF" id="PIRSF019422">
    <property type="entry name" value="MltA"/>
    <property type="match status" value="1"/>
</dbReference>
<name>A0ABT0H2F2_9HYPH</name>
<dbReference type="PANTHER" id="PTHR30124:SF0">
    <property type="entry name" value="MEMBRANE-BOUND LYTIC MUREIN TRANSGLYCOSYLASE A"/>
    <property type="match status" value="1"/>
</dbReference>
<dbReference type="EC" id="4.2.2.n1" evidence="2"/>
<sequence length="370" mass="39909">MADGPHIPDLLKEIAFADLAGWEADDHQAALSSFARFCKREALGEAAAFYKMPVPDLYDLCLRAEVSGRGSRAEARRFLEVHFTPYRVAHDGFVTGYFEPELSASREKTAEYATPLLKKPAGLEPVSAANRPKDWPDQLSHGRHLNGKLTEMPDRGAIMDGALDKESLELVWLADPVDAFYVHVQGSARLRLTDGTVMRVGYAGKSGHPYTGIARLLVKRGEGTPEEFTMAGTRAWLEKHPEERDALFKENRSYIFFREVTEVGDGEGPVGAAGLALTAGRSLAVDPHHVPYGGLVFVDADHDQPMAGGPLQRLMVADDTGSAVRGPARGDVFVGSGEAAGAIAGDIRHRATFTLLVPEGAFGSGTVVTD</sequence>
<dbReference type="PANTHER" id="PTHR30124">
    <property type="entry name" value="MEMBRANE-BOUND LYTIC MUREIN TRANSGLYCOSYLASE A"/>
    <property type="match status" value="1"/>
</dbReference>
<dbReference type="SMART" id="SM00925">
    <property type="entry name" value="MltA"/>
    <property type="match status" value="1"/>
</dbReference>
<proteinExistence type="predicted"/>
<evidence type="ECO:0000256" key="3">
    <source>
        <dbReference type="ARBA" id="ARBA00023239"/>
    </source>
</evidence>
<dbReference type="EMBL" id="JALNMJ010000023">
    <property type="protein sequence ID" value="MCK7615265.1"/>
    <property type="molecule type" value="Genomic_DNA"/>
</dbReference>